<dbReference type="OrthoDB" id="3759633at2759"/>
<reference evidence="1" key="2">
    <citation type="submission" date="2020-09" db="EMBL/GenBank/DDBJ databases">
        <title>Reference genome assembly for Australian Ascochyta lentis isolate Al4.</title>
        <authorList>
            <person name="Lee R.C."/>
            <person name="Farfan-Caceres L.M."/>
            <person name="Debler J.W."/>
            <person name="Williams A.H."/>
            <person name="Henares B.M."/>
        </authorList>
    </citation>
    <scope>NUCLEOTIDE SEQUENCE</scope>
    <source>
        <strain evidence="1">Al4</strain>
    </source>
</reference>
<name>A0A8H7J300_9PLEO</name>
<dbReference type="AlphaFoldDB" id="A0A8H7J300"/>
<protein>
    <submittedName>
        <fullName evidence="1">Uncharacterized protein</fullName>
    </submittedName>
</protein>
<evidence type="ECO:0000313" key="1">
    <source>
        <dbReference type="EMBL" id="KAF9694293.1"/>
    </source>
</evidence>
<comment type="caution">
    <text evidence="1">The sequence shown here is derived from an EMBL/GenBank/DDBJ whole genome shotgun (WGS) entry which is preliminary data.</text>
</comment>
<dbReference type="EMBL" id="RZGK01000014">
    <property type="protein sequence ID" value="KAF9694293.1"/>
    <property type="molecule type" value="Genomic_DNA"/>
</dbReference>
<accession>A0A8H7J300</accession>
<gene>
    <name evidence="1" type="ORF">EKO04_008026</name>
</gene>
<dbReference type="Proteomes" id="UP000651452">
    <property type="component" value="Unassembled WGS sequence"/>
</dbReference>
<organism evidence="1 2">
    <name type="scientific">Ascochyta lentis</name>
    <dbReference type="NCBI Taxonomy" id="205686"/>
    <lineage>
        <taxon>Eukaryota</taxon>
        <taxon>Fungi</taxon>
        <taxon>Dikarya</taxon>
        <taxon>Ascomycota</taxon>
        <taxon>Pezizomycotina</taxon>
        <taxon>Dothideomycetes</taxon>
        <taxon>Pleosporomycetidae</taxon>
        <taxon>Pleosporales</taxon>
        <taxon>Pleosporineae</taxon>
        <taxon>Didymellaceae</taxon>
        <taxon>Ascochyta</taxon>
    </lineage>
</organism>
<sequence length="320" mass="36817">MPATSYYLQKAMTTLLDCVWDPTSQHASPLVFEAMNPLPPKDTPPQDLIGHVWKKPLEDLLQAEDFPPHMSDKARGHDFVETSSSLRAMIHTDECSWRCTVRHTDMLSTPPSFVEYRVQWQYNPHSHWGAGHKLPGHLPEVLRRALLMQNLCEWAVVALQNSVEMIAKNIDPDAEVLWMAVIPQRRFQLVFNDNGDFSTTHSVLLIRSPLAGNFVLDPTAEQYGIPREHRFLPWRIYKKRYIMSPGKWCGEAVWSTGTEAFMHGLEMSADWGFWEKVRGAIDRMVTAWLSSDDLKVAISDEGRWRMEGKLLERMVTEELC</sequence>
<proteinExistence type="predicted"/>
<reference evidence="1" key="1">
    <citation type="submission" date="2018-12" db="EMBL/GenBank/DDBJ databases">
        <authorList>
            <person name="Syme R.A."/>
            <person name="Farfan-Caceres L."/>
            <person name="Lichtenzveig J."/>
        </authorList>
    </citation>
    <scope>NUCLEOTIDE SEQUENCE</scope>
    <source>
        <strain evidence="1">Al4</strain>
    </source>
</reference>
<evidence type="ECO:0000313" key="2">
    <source>
        <dbReference type="Proteomes" id="UP000651452"/>
    </source>
</evidence>
<keyword evidence="2" id="KW-1185">Reference proteome</keyword>